<organism evidence="2 3">
    <name type="scientific">Neorhizobium lilium</name>
    <dbReference type="NCBI Taxonomy" id="2503024"/>
    <lineage>
        <taxon>Bacteria</taxon>
        <taxon>Pseudomonadati</taxon>
        <taxon>Pseudomonadota</taxon>
        <taxon>Alphaproteobacteria</taxon>
        <taxon>Hyphomicrobiales</taxon>
        <taxon>Rhizobiaceae</taxon>
        <taxon>Rhizobium/Agrobacterium group</taxon>
        <taxon>Neorhizobium</taxon>
    </lineage>
</organism>
<sequence>MGIRRLGRHGLLGSRLQRRPERWGKRPVPAGAFRDPGTEHCAQEGAGGIRMNQVTQASKLGAQVAITGGDNGFAVTPQTLSDIVEFAKFMCQSNAGIPAYLRGNAPDCAAITMQALKWNFDPFSVAQKSYKVKDVLAYEAQLIAAVVNTRSGIKGRLKYSFEGEGAALTCTVTGILEGEEYAYTSPPVGSITTKNSPLWKTDPQQQLGYYSARSWARRYTPEVLLGVYDRDEAEDFRGPDKAKDVTPAFDPFSDDIYTPPQGQQDGGRTWTGDIAHEEPHDASTGEILTDNRSDAAVPPPGASDADDDLQTSASEAGSVPADPASTKLPTQLRNHLMDFARKASTIVEDDALTDEVKGKTIEDMLVNYRDVVPEPAWGKLSTIKVCMQAVFAGKRTIDQARTFIASDLLDCKVEEIGG</sequence>
<evidence type="ECO:0008006" key="4">
    <source>
        <dbReference type="Google" id="ProtNLM"/>
    </source>
</evidence>
<feature type="region of interest" description="Disordered" evidence="1">
    <location>
        <begin position="235"/>
        <end position="327"/>
    </location>
</feature>
<evidence type="ECO:0000313" key="3">
    <source>
        <dbReference type="Proteomes" id="UP000287687"/>
    </source>
</evidence>
<dbReference type="AlphaFoldDB" id="A0A3S3TZC0"/>
<comment type="caution">
    <text evidence="2">The sequence shown here is derived from an EMBL/GenBank/DDBJ whole genome shotgun (WGS) entry which is preliminary data.</text>
</comment>
<feature type="compositionally biased region" description="Basic and acidic residues" evidence="1">
    <location>
        <begin position="235"/>
        <end position="244"/>
    </location>
</feature>
<evidence type="ECO:0000313" key="2">
    <source>
        <dbReference type="EMBL" id="RWX78304.1"/>
    </source>
</evidence>
<keyword evidence="3" id="KW-1185">Reference proteome</keyword>
<accession>A0A3S3TZC0</accession>
<protein>
    <recommendedName>
        <fullName evidence="4">RecT family protein</fullName>
    </recommendedName>
</protein>
<feature type="compositionally biased region" description="Basic and acidic residues" evidence="1">
    <location>
        <begin position="274"/>
        <end position="293"/>
    </location>
</feature>
<dbReference type="Pfam" id="PF03837">
    <property type="entry name" value="RecT"/>
    <property type="match status" value="1"/>
</dbReference>
<evidence type="ECO:0000256" key="1">
    <source>
        <dbReference type="SAM" id="MobiDB-lite"/>
    </source>
</evidence>
<dbReference type="GO" id="GO:0003677">
    <property type="term" value="F:DNA binding"/>
    <property type="evidence" value="ECO:0007669"/>
    <property type="project" value="InterPro"/>
</dbReference>
<feature type="region of interest" description="Disordered" evidence="1">
    <location>
        <begin position="16"/>
        <end position="36"/>
    </location>
</feature>
<gene>
    <name evidence="2" type="ORF">EPK99_06655</name>
</gene>
<reference evidence="2 3" key="1">
    <citation type="submission" date="2019-01" db="EMBL/GenBank/DDBJ databases">
        <title>The draft genome of Rhizobium sp. 24NR.</title>
        <authorList>
            <person name="Liu L."/>
            <person name="Liang L."/>
            <person name="Shi S."/>
            <person name="Xu L."/>
            <person name="Wang X."/>
            <person name="Li L."/>
            <person name="Zhang X."/>
        </authorList>
    </citation>
    <scope>NUCLEOTIDE SEQUENCE [LARGE SCALE GENOMIC DNA]</scope>
    <source>
        <strain evidence="2 3">24NR</strain>
    </source>
</reference>
<dbReference type="EMBL" id="SBIP01000002">
    <property type="protein sequence ID" value="RWX78304.1"/>
    <property type="molecule type" value="Genomic_DNA"/>
</dbReference>
<dbReference type="OrthoDB" id="7866633at2"/>
<proteinExistence type="predicted"/>
<name>A0A3S3TZC0_9HYPH</name>
<dbReference type="InterPro" id="IPR018330">
    <property type="entry name" value="RecT_fam"/>
</dbReference>
<dbReference type="GO" id="GO:0006259">
    <property type="term" value="P:DNA metabolic process"/>
    <property type="evidence" value="ECO:0007669"/>
    <property type="project" value="InterPro"/>
</dbReference>
<dbReference type="Proteomes" id="UP000287687">
    <property type="component" value="Unassembled WGS sequence"/>
</dbReference>